<reference evidence="2 3" key="1">
    <citation type="submission" date="2019-10" db="EMBL/GenBank/DDBJ databases">
        <title>Whole genome shotgun sequence of Acrocarpospora corrugata NBRC 13972.</title>
        <authorList>
            <person name="Ichikawa N."/>
            <person name="Kimura A."/>
            <person name="Kitahashi Y."/>
            <person name="Komaki H."/>
            <person name="Oguchi A."/>
        </authorList>
    </citation>
    <scope>NUCLEOTIDE SEQUENCE [LARGE SCALE GENOMIC DNA]</scope>
    <source>
        <strain evidence="2 3">NBRC 13972</strain>
    </source>
</reference>
<dbReference type="InterPro" id="IPR049244">
    <property type="entry name" value="DUF6879"/>
</dbReference>
<organism evidence="2 3">
    <name type="scientific">Acrocarpospora corrugata</name>
    <dbReference type="NCBI Taxonomy" id="35763"/>
    <lineage>
        <taxon>Bacteria</taxon>
        <taxon>Bacillati</taxon>
        <taxon>Actinomycetota</taxon>
        <taxon>Actinomycetes</taxon>
        <taxon>Streptosporangiales</taxon>
        <taxon>Streptosporangiaceae</taxon>
        <taxon>Acrocarpospora</taxon>
    </lineage>
</organism>
<comment type="caution">
    <text evidence="2">The sequence shown here is derived from an EMBL/GenBank/DDBJ whole genome shotgun (WGS) entry which is preliminary data.</text>
</comment>
<dbReference type="AlphaFoldDB" id="A0A5M3W762"/>
<feature type="domain" description="DUF6879" evidence="1">
    <location>
        <begin position="91"/>
        <end position="249"/>
    </location>
</feature>
<dbReference type="RefSeq" id="WP_246239086.1">
    <property type="nucleotide sequence ID" value="NZ_BAAABN010000035.1"/>
</dbReference>
<evidence type="ECO:0000313" key="3">
    <source>
        <dbReference type="Proteomes" id="UP000334990"/>
    </source>
</evidence>
<sequence>MPEDVRLDFVGGDPGCDDEKCPAVFVDPNTGDFLFQGRVITDPAVLAMISQHGAIASDEAVVWLPARMRQIILDALTEYDEGKQGTGPLTVAEMLARATRSAVHLEMREEYGPSPGFQDWRTGGSGRTDRTRWQRLVRETVGRGVKMRRARIVSEPVSEYTKWLHMVTDVNIEAGEDVRWLPRRQATGIMLPHSDLWMFDQRLVVFNFNAGDGTGIDELEYSSDPRIAAQIVGAFEMVWERAIPHLEYKI</sequence>
<dbReference type="EMBL" id="BLAD01000064">
    <property type="protein sequence ID" value="GES03043.1"/>
    <property type="molecule type" value="Genomic_DNA"/>
</dbReference>
<accession>A0A5M3W762</accession>
<dbReference type="Proteomes" id="UP000334990">
    <property type="component" value="Unassembled WGS sequence"/>
</dbReference>
<protein>
    <recommendedName>
        <fullName evidence="1">DUF6879 domain-containing protein</fullName>
    </recommendedName>
</protein>
<dbReference type="Pfam" id="PF21806">
    <property type="entry name" value="DUF6879"/>
    <property type="match status" value="1"/>
</dbReference>
<evidence type="ECO:0000259" key="1">
    <source>
        <dbReference type="Pfam" id="PF21806"/>
    </source>
</evidence>
<gene>
    <name evidence="2" type="ORF">Acor_51090</name>
</gene>
<proteinExistence type="predicted"/>
<keyword evidence="3" id="KW-1185">Reference proteome</keyword>
<evidence type="ECO:0000313" key="2">
    <source>
        <dbReference type="EMBL" id="GES03043.1"/>
    </source>
</evidence>
<name>A0A5M3W762_9ACTN</name>